<dbReference type="EMBL" id="VLTL01000106">
    <property type="protein sequence ID" value="KAA0160700.1"/>
    <property type="molecule type" value="Genomic_DNA"/>
</dbReference>
<dbReference type="EMBL" id="VLTN01000035">
    <property type="protein sequence ID" value="KAA0150367.1"/>
    <property type="molecule type" value="Genomic_DNA"/>
</dbReference>
<protein>
    <recommendedName>
        <fullName evidence="2">UspA domain-containing protein</fullName>
    </recommendedName>
</protein>
<evidence type="ECO:0000313" key="10">
    <source>
        <dbReference type="Proteomes" id="UP000325113"/>
    </source>
</evidence>
<evidence type="ECO:0000313" key="5">
    <source>
        <dbReference type="EMBL" id="KAA0160700.1"/>
    </source>
</evidence>
<evidence type="ECO:0000313" key="8">
    <source>
        <dbReference type="Proteomes" id="UP000323011"/>
    </source>
</evidence>
<feature type="domain" description="UspA" evidence="2">
    <location>
        <begin position="176"/>
        <end position="303"/>
    </location>
</feature>
<evidence type="ECO:0000313" key="7">
    <source>
        <dbReference type="Proteomes" id="UP000322899"/>
    </source>
</evidence>
<accession>A0A5A8CCK4</accession>
<name>A0A5A8CCK4_CAFRO</name>
<dbReference type="InterPro" id="IPR006016">
    <property type="entry name" value="UspA"/>
</dbReference>
<dbReference type="Proteomes" id="UP000324907">
    <property type="component" value="Unassembled WGS sequence"/>
</dbReference>
<dbReference type="PANTHER" id="PTHR46268">
    <property type="entry name" value="STRESS RESPONSE PROTEIN NHAX"/>
    <property type="match status" value="1"/>
</dbReference>
<dbReference type="InterPro" id="IPR014729">
    <property type="entry name" value="Rossmann-like_a/b/a_fold"/>
</dbReference>
<reference evidence="7 8" key="1">
    <citation type="submission" date="2019-07" db="EMBL/GenBank/DDBJ databases">
        <title>Genomes of Cafeteria roenbergensis.</title>
        <authorList>
            <person name="Fischer M.G."/>
            <person name="Hackl T."/>
            <person name="Roman M."/>
        </authorList>
    </citation>
    <scope>NUCLEOTIDE SEQUENCE [LARGE SCALE GENOMIC DNA]</scope>
    <source>
        <strain evidence="3 8">BVI</strain>
        <strain evidence="4 10">Cflag</strain>
        <strain evidence="6 7">E4-10P</strain>
        <strain evidence="5 9">RCC970-E3</strain>
    </source>
</reference>
<comment type="caution">
    <text evidence="3">The sequence shown here is derived from an EMBL/GenBank/DDBJ whole genome shotgun (WGS) entry which is preliminary data.</text>
</comment>
<dbReference type="OrthoDB" id="843225at2759"/>
<evidence type="ECO:0000313" key="3">
    <source>
        <dbReference type="EMBL" id="KAA0150367.1"/>
    </source>
</evidence>
<evidence type="ECO:0000313" key="9">
    <source>
        <dbReference type="Proteomes" id="UP000324907"/>
    </source>
</evidence>
<dbReference type="EMBL" id="VLTO01000030">
    <property type="protein sequence ID" value="KAA0173646.1"/>
    <property type="molecule type" value="Genomic_DNA"/>
</dbReference>
<dbReference type="Pfam" id="PF00582">
    <property type="entry name" value="Usp"/>
    <property type="match status" value="2"/>
</dbReference>
<dbReference type="OMA" id="NDKITIC"/>
<comment type="similarity">
    <text evidence="1">Belongs to the universal stress protein A family.</text>
</comment>
<dbReference type="PANTHER" id="PTHR46268:SF6">
    <property type="entry name" value="UNIVERSAL STRESS PROTEIN UP12"/>
    <property type="match status" value="1"/>
</dbReference>
<keyword evidence="8" id="KW-1185">Reference proteome</keyword>
<dbReference type="SUPFAM" id="SSF52402">
    <property type="entry name" value="Adenine nucleotide alpha hydrolases-like"/>
    <property type="match status" value="2"/>
</dbReference>
<evidence type="ECO:0000259" key="2">
    <source>
        <dbReference type="Pfam" id="PF00582"/>
    </source>
</evidence>
<evidence type="ECO:0000313" key="4">
    <source>
        <dbReference type="EMBL" id="KAA0160280.1"/>
    </source>
</evidence>
<organism evidence="3 8">
    <name type="scientific">Cafeteria roenbergensis</name>
    <name type="common">Marine flagellate</name>
    <dbReference type="NCBI Taxonomy" id="33653"/>
    <lineage>
        <taxon>Eukaryota</taxon>
        <taxon>Sar</taxon>
        <taxon>Stramenopiles</taxon>
        <taxon>Bigyra</taxon>
        <taxon>Opalozoa</taxon>
        <taxon>Bicosoecida</taxon>
        <taxon>Cafeteriaceae</taxon>
        <taxon>Cafeteria</taxon>
    </lineage>
</organism>
<evidence type="ECO:0000256" key="1">
    <source>
        <dbReference type="ARBA" id="ARBA00008791"/>
    </source>
</evidence>
<feature type="domain" description="UspA" evidence="2">
    <location>
        <begin position="35"/>
        <end position="164"/>
    </location>
</feature>
<dbReference type="EMBL" id="VLTM01000046">
    <property type="protein sequence ID" value="KAA0160280.1"/>
    <property type="molecule type" value="Genomic_DNA"/>
</dbReference>
<gene>
    <name evidence="6" type="ORF">FNF27_04796</name>
    <name evidence="5" type="ORF">FNF28_05336</name>
    <name evidence="3" type="ORF">FNF29_05379</name>
    <name evidence="4" type="ORF">FNF31_04445</name>
</gene>
<dbReference type="AlphaFoldDB" id="A0A5A8CCK4"/>
<proteinExistence type="inferred from homology"/>
<sequence length="314" mass="33430">MAAAAATAGEGEVDLRAIVTDVGAGQLREPLRYCIAVDGSELSLRTFHAAAMLCCRGDHVTVLHIADPGKTYLPYDMRPSSIREQYDVECVGRFPKSNYSIVVKNKRLGESTRTAVLDAVNNGTFDVFCVGMVGRKGPKDSPTVLGSTADYSMRGAHCTSVVVKGRGADFPKSGPFVVACDGSRKSLFCIRQVLTMANDDDEIRVVHVSQRDQEGLRPQFRATAVKEAAEAVAAGDKRFSFEFIEHGTDTTIADTLAEYAAEAGALYVAMGADGVAAFAAGKYVGLGSVSDRLVKVARCSAIVTQDSERLMGSP</sequence>
<dbReference type="Proteomes" id="UP000325113">
    <property type="component" value="Unassembled WGS sequence"/>
</dbReference>
<dbReference type="Proteomes" id="UP000322899">
    <property type="component" value="Unassembled WGS sequence"/>
</dbReference>
<dbReference type="Gene3D" id="3.40.50.620">
    <property type="entry name" value="HUPs"/>
    <property type="match status" value="2"/>
</dbReference>
<dbReference type="Proteomes" id="UP000323011">
    <property type="component" value="Unassembled WGS sequence"/>
</dbReference>
<evidence type="ECO:0000313" key="6">
    <source>
        <dbReference type="EMBL" id="KAA0173646.1"/>
    </source>
</evidence>